<evidence type="ECO:0000313" key="3">
    <source>
        <dbReference type="Proteomes" id="UP000642284"/>
    </source>
</evidence>
<dbReference type="SUPFAM" id="SSF51556">
    <property type="entry name" value="Metallo-dependent hydrolases"/>
    <property type="match status" value="1"/>
</dbReference>
<accession>A0ABR7SJ53</accession>
<dbReference type="Pfam" id="PF07969">
    <property type="entry name" value="Amidohydro_3"/>
    <property type="match status" value="1"/>
</dbReference>
<dbReference type="PANTHER" id="PTHR22642">
    <property type="entry name" value="IMIDAZOLONEPROPIONASE"/>
    <property type="match status" value="1"/>
</dbReference>
<comment type="caution">
    <text evidence="2">The sequence shown here is derived from an EMBL/GenBank/DDBJ whole genome shotgun (WGS) entry which is preliminary data.</text>
</comment>
<keyword evidence="3" id="KW-1185">Reference proteome</keyword>
<dbReference type="InterPro" id="IPR033932">
    <property type="entry name" value="YtcJ-like"/>
</dbReference>
<dbReference type="Gene3D" id="3.20.20.140">
    <property type="entry name" value="Metal-dependent hydrolases"/>
    <property type="match status" value="1"/>
</dbReference>
<dbReference type="PANTHER" id="PTHR22642:SF2">
    <property type="entry name" value="PROTEIN LONG AFTER FAR-RED 3"/>
    <property type="match status" value="1"/>
</dbReference>
<dbReference type="Proteomes" id="UP000642284">
    <property type="component" value="Unassembled WGS sequence"/>
</dbReference>
<evidence type="ECO:0000313" key="2">
    <source>
        <dbReference type="EMBL" id="MBC9714730.1"/>
    </source>
</evidence>
<gene>
    <name evidence="2" type="ORF">H9Y04_19420</name>
</gene>
<dbReference type="SUPFAM" id="SSF51338">
    <property type="entry name" value="Composite domain of metallo-dependent hydrolases"/>
    <property type="match status" value="1"/>
</dbReference>
<protein>
    <submittedName>
        <fullName evidence="2">Amidohydrolase</fullName>
    </submittedName>
</protein>
<sequence length="586" mass="62468">MAAGTVTSALAFADPAQAAGAADLVLHNGFVWTVDDRDSIRRAVAVRGGRIVYVGTDKGALRYVGKRTQVVDLGGRMLMPGLHDGHLHSLGGGSGLVGLNFAYAALTIPEFLQVIGDHLAQTSAEEPDGWVTGQNWYQQAMQPKGVVVTRKDLDQLDTRRPVAITSSDGHTTVVNSRALALAGITRDTPDPTGGIIERDASGEPTGVLQDNASGLVLALIPPPTDADNTRYAQAALSALAEQGVTTFMEAGAGEDTLRVYSALSERGQLTARAHIALMVELAEAEDDPLPELKRLRRRYDSGAVKARADVHVHNIKLFLDGVLQAPAQTAAVLEPYLVDDGHGHMIPGTHKGQVYWPQKDLDAFLIAAAAAGFDPHTHAIGDRAVRAALDGFQAVRRAGHRTTRPTVAHAELVSPADIPRFQRLGAIASMGFHWAKPAPDSTDSVEPFLGPERFAGYEPEGAIFRSGGTVSLGSDWPVDPLNHWEALRVVIMRTAAAGSPYARYGVMTPSQRLLRRTAIRAATFNAAYQLRQDHRTGSIEPGKLADLIVLDRNILQIPADDIGSTRVLLTLVGGKPVHGNFEGVAG</sequence>
<organism evidence="2 3">
    <name type="scientific">Streptomyces polyasparticus</name>
    <dbReference type="NCBI Taxonomy" id="2767826"/>
    <lineage>
        <taxon>Bacteria</taxon>
        <taxon>Bacillati</taxon>
        <taxon>Actinomycetota</taxon>
        <taxon>Actinomycetes</taxon>
        <taxon>Kitasatosporales</taxon>
        <taxon>Streptomycetaceae</taxon>
        <taxon>Streptomyces</taxon>
    </lineage>
</organism>
<evidence type="ECO:0000259" key="1">
    <source>
        <dbReference type="Pfam" id="PF07969"/>
    </source>
</evidence>
<dbReference type="InterPro" id="IPR011059">
    <property type="entry name" value="Metal-dep_hydrolase_composite"/>
</dbReference>
<dbReference type="InterPro" id="IPR013108">
    <property type="entry name" value="Amidohydro_3"/>
</dbReference>
<dbReference type="CDD" id="cd01300">
    <property type="entry name" value="YtcJ_like"/>
    <property type="match status" value="1"/>
</dbReference>
<dbReference type="InterPro" id="IPR032466">
    <property type="entry name" value="Metal_Hydrolase"/>
</dbReference>
<dbReference type="EMBL" id="JACTVJ010000010">
    <property type="protein sequence ID" value="MBC9714730.1"/>
    <property type="molecule type" value="Genomic_DNA"/>
</dbReference>
<dbReference type="Gene3D" id="3.10.310.70">
    <property type="match status" value="1"/>
</dbReference>
<dbReference type="Gene3D" id="2.30.40.10">
    <property type="entry name" value="Urease, subunit C, domain 1"/>
    <property type="match status" value="1"/>
</dbReference>
<reference evidence="2 3" key="1">
    <citation type="submission" date="2020-08" db="EMBL/GenBank/DDBJ databases">
        <title>Genemic of Streptomyces polyaspartic.</title>
        <authorList>
            <person name="Liu W."/>
        </authorList>
    </citation>
    <scope>NUCLEOTIDE SEQUENCE [LARGE SCALE GENOMIC DNA]</scope>
    <source>
        <strain evidence="2 3">TRM66268-LWL</strain>
    </source>
</reference>
<name>A0ABR7SJ53_9ACTN</name>
<proteinExistence type="predicted"/>
<feature type="domain" description="Amidohydrolase 3" evidence="1">
    <location>
        <begin position="69"/>
        <end position="578"/>
    </location>
</feature>